<dbReference type="EMBL" id="OB662829">
    <property type="protein sequence ID" value="CAD7230615.1"/>
    <property type="molecule type" value="Genomic_DNA"/>
</dbReference>
<dbReference type="PROSITE" id="PS50157">
    <property type="entry name" value="ZINC_FINGER_C2H2_2"/>
    <property type="match status" value="6"/>
</dbReference>
<dbReference type="PANTHER" id="PTHR13618:SF1">
    <property type="entry name" value="PROTEIN ROGDI HOMOLOG"/>
    <property type="match status" value="1"/>
</dbReference>
<evidence type="ECO:0000256" key="1">
    <source>
        <dbReference type="ARBA" id="ARBA00005535"/>
    </source>
</evidence>
<reference evidence="2" key="1">
    <citation type="submission" date="2020-11" db="EMBL/GenBank/DDBJ databases">
        <authorList>
            <person name="Tran Van P."/>
        </authorList>
    </citation>
    <scope>NUCLEOTIDE SEQUENCE</scope>
</reference>
<protein>
    <submittedName>
        <fullName evidence="2">Uncharacterized protein</fullName>
    </submittedName>
</protein>
<comment type="similarity">
    <text evidence="1">Belongs to the rogdi family.</text>
</comment>
<dbReference type="PROSITE" id="PS00028">
    <property type="entry name" value="ZINC_FINGER_C2H2_1"/>
    <property type="match status" value="3"/>
</dbReference>
<dbReference type="AlphaFoldDB" id="A0A7R8ZMZ6"/>
<accession>A0A7R8ZMZ6</accession>
<dbReference type="Pfam" id="PF00096">
    <property type="entry name" value="zf-C2H2"/>
    <property type="match status" value="4"/>
</dbReference>
<evidence type="ECO:0000313" key="2">
    <source>
        <dbReference type="EMBL" id="CAD7230615.1"/>
    </source>
</evidence>
<dbReference type="OrthoDB" id="66510at2759"/>
<dbReference type="Gene3D" id="3.30.160.60">
    <property type="entry name" value="Classic Zinc Finger"/>
    <property type="match status" value="3"/>
</dbReference>
<dbReference type="InterPro" id="IPR036236">
    <property type="entry name" value="Znf_C2H2_sf"/>
</dbReference>
<gene>
    <name evidence="2" type="ORF">CTOB1V02_LOCUS8473</name>
</gene>
<sequence length="429" mass="49299">MMSEDPIDLEIQCLEREYRWVLDFHAEACLRELDRITKKCEERFPVLLKTGERPPKEEKFILSSQQSTSVDQLKCIVTVQGDAVTHADVTLKLSKLPNQVFNTQVMAESPWRLPQIQDAGNYLRSTRELIQDAFEKLPLATGDQANQIFTKMVDWLLRARTALLQPKSRTIEEVLTAKNMADPRRFHCPNPFCGRRYIHRKHLNSHLKYECGVEPQFRCNQCAKSFRHKKSLKSHLLLMHGNFYSCDSVGSCVSSDGHAPIAIASTCPAAPSDNIFGSNAASSPNLQTAFYSVEIYKNSSGRWQCYQCPRSYVQKGHLVHHLRFECNVQPQFQCPVCMKCFKQKGHLKSHAALVHKHRPYSAEIVKSSSGRWQCFRCSRSYAQKKHLLDHLRFECNVQPQFQCPVCHRYFSRKGNLRAHAGVVHKCHIP</sequence>
<organism evidence="2">
    <name type="scientific">Cyprideis torosa</name>
    <dbReference type="NCBI Taxonomy" id="163714"/>
    <lineage>
        <taxon>Eukaryota</taxon>
        <taxon>Metazoa</taxon>
        <taxon>Ecdysozoa</taxon>
        <taxon>Arthropoda</taxon>
        <taxon>Crustacea</taxon>
        <taxon>Oligostraca</taxon>
        <taxon>Ostracoda</taxon>
        <taxon>Podocopa</taxon>
        <taxon>Podocopida</taxon>
        <taxon>Cytherocopina</taxon>
        <taxon>Cytheroidea</taxon>
        <taxon>Cytherideidae</taxon>
        <taxon>Cyprideis</taxon>
    </lineage>
</organism>
<dbReference type="InterPro" id="IPR028241">
    <property type="entry name" value="RAVE2/Rogdi"/>
</dbReference>
<dbReference type="SUPFAM" id="SSF57667">
    <property type="entry name" value="beta-beta-alpha zinc fingers"/>
    <property type="match status" value="3"/>
</dbReference>
<dbReference type="Pfam" id="PF10259">
    <property type="entry name" value="Rogdi_lz"/>
    <property type="match status" value="1"/>
</dbReference>
<proteinExistence type="inferred from homology"/>
<dbReference type="SMART" id="SM00355">
    <property type="entry name" value="ZnF_C2H2"/>
    <property type="match status" value="6"/>
</dbReference>
<name>A0A7R8ZMZ6_9CRUS</name>
<dbReference type="PANTHER" id="PTHR13618">
    <property type="entry name" value="LEUCINE ZIPPER CONTAINING TRANSCRIPTION FACTOR LZF1"/>
    <property type="match status" value="1"/>
</dbReference>
<dbReference type="GO" id="GO:0043291">
    <property type="term" value="C:RAVE complex"/>
    <property type="evidence" value="ECO:0007669"/>
    <property type="project" value="TreeGrafter"/>
</dbReference>
<dbReference type="InterPro" id="IPR013087">
    <property type="entry name" value="Znf_C2H2_type"/>
</dbReference>